<comment type="function">
    <text evidence="1 13">Transfers the gamma-phosphate of ATP to the 4'-position of a tetraacyldisaccharide 1-phosphate intermediate (termed DS-1-P) to form tetraacyldisaccharide 1,4'-bis-phosphate (lipid IVA).</text>
</comment>
<comment type="catalytic activity">
    <reaction evidence="13">
        <text>a lipid A disaccharide + ATP = a lipid IVA + ADP + H(+)</text>
        <dbReference type="Rhea" id="RHEA:67840"/>
        <dbReference type="ChEBI" id="CHEBI:15378"/>
        <dbReference type="ChEBI" id="CHEBI:30616"/>
        <dbReference type="ChEBI" id="CHEBI:176343"/>
        <dbReference type="ChEBI" id="CHEBI:176425"/>
        <dbReference type="ChEBI" id="CHEBI:456216"/>
        <dbReference type="EC" id="2.7.1.130"/>
    </reaction>
</comment>
<evidence type="ECO:0000256" key="11">
    <source>
        <dbReference type="ARBA" id="ARBA00023098"/>
    </source>
</evidence>
<comment type="pathway">
    <text evidence="2 13">Glycolipid biosynthesis; lipid IV(A) biosynthesis; lipid IV(A) from (3R)-3-hydroxytetradecanoyl-[acyl-carrier-protein] and UDP-N-acetyl-alpha-D-glucosamine: step 6/6.</text>
</comment>
<keyword evidence="10 13" id="KW-0067">ATP-binding</keyword>
<evidence type="ECO:0000256" key="7">
    <source>
        <dbReference type="ARBA" id="ARBA00022679"/>
    </source>
</evidence>
<dbReference type="Pfam" id="PF02606">
    <property type="entry name" value="LpxK"/>
    <property type="match status" value="1"/>
</dbReference>
<dbReference type="SUPFAM" id="SSF52540">
    <property type="entry name" value="P-loop containing nucleoside triphosphate hydrolases"/>
    <property type="match status" value="1"/>
</dbReference>
<evidence type="ECO:0000256" key="4">
    <source>
        <dbReference type="ARBA" id="ARBA00016436"/>
    </source>
</evidence>
<dbReference type="NCBIfam" id="TIGR00682">
    <property type="entry name" value="lpxK"/>
    <property type="match status" value="1"/>
</dbReference>
<proteinExistence type="inferred from homology"/>
<keyword evidence="9 13" id="KW-0418">Kinase</keyword>
<dbReference type="EMBL" id="CP060637">
    <property type="protein sequence ID" value="QNM16049.1"/>
    <property type="molecule type" value="Genomic_DNA"/>
</dbReference>
<dbReference type="PANTHER" id="PTHR42724:SF1">
    <property type="entry name" value="TETRAACYLDISACCHARIDE 4'-KINASE, MITOCHONDRIAL-RELATED"/>
    <property type="match status" value="1"/>
</dbReference>
<protein>
    <recommendedName>
        <fullName evidence="4 13">Tetraacyldisaccharide 4'-kinase</fullName>
        <ecNumber evidence="3 13">2.7.1.130</ecNumber>
    </recommendedName>
    <alternativeName>
        <fullName evidence="12 13">Lipid A 4'-kinase</fullName>
    </alternativeName>
</protein>
<evidence type="ECO:0000256" key="13">
    <source>
        <dbReference type="HAMAP-Rule" id="MF_00409"/>
    </source>
</evidence>
<evidence type="ECO:0000256" key="3">
    <source>
        <dbReference type="ARBA" id="ARBA00012071"/>
    </source>
</evidence>
<sequence>MKILSYIYYLITSIRNFLYDKEILPIHRVPGVEVICIGNITVGGTGKTPAVQYFTKRLQKMGRKVAVISRGYRGKRKREPLLVSDGYEIFATPKESGDEPYIHALNLNVPIIVSSNRYKGCLFAKKHFGVDTIVLDDGFQHRKLYRDRNIVLIDATNPFGWGRLLPAGMLREDFRKAAKRATEFIITKSDLVSEREVERIKKYLKKKLGKEVSTAKHGVTSLCDLKGNQKPLFWIKGKRVLLFSGLANPLNFEKTVISLEPAYIERVDFMDHHNFKKKDIELIQKRAQNMKASFIIMTEKDLVKLPTDVPMDNFFVLKIEFTVLEDNCLKEIGGANKNEEF</sequence>
<evidence type="ECO:0000256" key="9">
    <source>
        <dbReference type="ARBA" id="ARBA00022777"/>
    </source>
</evidence>
<dbReference type="KEGG" id="fho:H9Q81_04280"/>
<evidence type="ECO:0000256" key="2">
    <source>
        <dbReference type="ARBA" id="ARBA00004870"/>
    </source>
</evidence>
<dbReference type="Proteomes" id="UP000515913">
    <property type="component" value="Chromosome"/>
</dbReference>
<evidence type="ECO:0000313" key="15">
    <source>
        <dbReference type="Proteomes" id="UP000515913"/>
    </source>
</evidence>
<organism evidence="14 15">
    <name type="scientific">Fusobacterium hominis</name>
    <dbReference type="NCBI Taxonomy" id="2764326"/>
    <lineage>
        <taxon>Bacteria</taxon>
        <taxon>Fusobacteriati</taxon>
        <taxon>Fusobacteriota</taxon>
        <taxon>Fusobacteriia</taxon>
        <taxon>Fusobacteriales</taxon>
        <taxon>Fusobacteriaceae</taxon>
        <taxon>Fusobacterium</taxon>
    </lineage>
</organism>
<name>A0A7G9GZ17_9FUSO</name>
<gene>
    <name evidence="13 14" type="primary">lpxK</name>
    <name evidence="14" type="ORF">H9Q81_04280</name>
</gene>
<keyword evidence="7 13" id="KW-0808">Transferase</keyword>
<keyword evidence="6 13" id="KW-0441">Lipid A biosynthesis</keyword>
<comment type="similarity">
    <text evidence="13">Belongs to the LpxK family.</text>
</comment>
<keyword evidence="8 13" id="KW-0547">Nucleotide-binding</keyword>
<dbReference type="GO" id="GO:0009029">
    <property type="term" value="F:lipid-A 4'-kinase activity"/>
    <property type="evidence" value="ECO:0007669"/>
    <property type="project" value="UniProtKB-UniRule"/>
</dbReference>
<dbReference type="PANTHER" id="PTHR42724">
    <property type="entry name" value="TETRAACYLDISACCHARIDE 4'-KINASE"/>
    <property type="match status" value="1"/>
</dbReference>
<dbReference type="InterPro" id="IPR003758">
    <property type="entry name" value="LpxK"/>
</dbReference>
<keyword evidence="15" id="KW-1185">Reference proteome</keyword>
<keyword evidence="5 13" id="KW-0444">Lipid biosynthesis</keyword>
<dbReference type="EC" id="2.7.1.130" evidence="3 13"/>
<evidence type="ECO:0000313" key="14">
    <source>
        <dbReference type="EMBL" id="QNM16049.1"/>
    </source>
</evidence>
<dbReference type="RefSeq" id="WP_101473790.1">
    <property type="nucleotide sequence ID" value="NZ_CP060637.1"/>
</dbReference>
<keyword evidence="11 13" id="KW-0443">Lipid metabolism</keyword>
<evidence type="ECO:0000256" key="12">
    <source>
        <dbReference type="ARBA" id="ARBA00029757"/>
    </source>
</evidence>
<dbReference type="InterPro" id="IPR027417">
    <property type="entry name" value="P-loop_NTPase"/>
</dbReference>
<dbReference type="GO" id="GO:0005886">
    <property type="term" value="C:plasma membrane"/>
    <property type="evidence" value="ECO:0007669"/>
    <property type="project" value="TreeGrafter"/>
</dbReference>
<reference evidence="14 15" key="1">
    <citation type="submission" date="2020-08" db="EMBL/GenBank/DDBJ databases">
        <authorList>
            <person name="Liu C."/>
            <person name="Sun Q."/>
        </authorList>
    </citation>
    <scope>NUCLEOTIDE SEQUENCE [LARGE SCALE GENOMIC DNA]</scope>
    <source>
        <strain evidence="14 15">NSJ-57</strain>
    </source>
</reference>
<evidence type="ECO:0000256" key="6">
    <source>
        <dbReference type="ARBA" id="ARBA00022556"/>
    </source>
</evidence>
<accession>A0A7G9GZ17</accession>
<evidence type="ECO:0000256" key="10">
    <source>
        <dbReference type="ARBA" id="ARBA00022840"/>
    </source>
</evidence>
<dbReference type="GO" id="GO:0009244">
    <property type="term" value="P:lipopolysaccharide core region biosynthetic process"/>
    <property type="evidence" value="ECO:0007669"/>
    <property type="project" value="TreeGrafter"/>
</dbReference>
<dbReference type="UniPathway" id="UPA00359">
    <property type="reaction ID" value="UER00482"/>
</dbReference>
<evidence type="ECO:0000256" key="5">
    <source>
        <dbReference type="ARBA" id="ARBA00022516"/>
    </source>
</evidence>
<evidence type="ECO:0000256" key="1">
    <source>
        <dbReference type="ARBA" id="ARBA00002274"/>
    </source>
</evidence>
<feature type="binding site" evidence="13">
    <location>
        <begin position="41"/>
        <end position="48"/>
    </location>
    <ligand>
        <name>ATP</name>
        <dbReference type="ChEBI" id="CHEBI:30616"/>
    </ligand>
</feature>
<evidence type="ECO:0000256" key="8">
    <source>
        <dbReference type="ARBA" id="ARBA00022741"/>
    </source>
</evidence>
<dbReference type="GO" id="GO:0009245">
    <property type="term" value="P:lipid A biosynthetic process"/>
    <property type="evidence" value="ECO:0007669"/>
    <property type="project" value="UniProtKB-UniRule"/>
</dbReference>
<dbReference type="GO" id="GO:0005524">
    <property type="term" value="F:ATP binding"/>
    <property type="evidence" value="ECO:0007669"/>
    <property type="project" value="UniProtKB-UniRule"/>
</dbReference>
<dbReference type="HAMAP" id="MF_00409">
    <property type="entry name" value="LpxK"/>
    <property type="match status" value="1"/>
</dbReference>
<dbReference type="AlphaFoldDB" id="A0A7G9GZ17"/>